<keyword evidence="2" id="KW-0547">Nucleotide-binding</keyword>
<evidence type="ECO:0000256" key="2">
    <source>
        <dbReference type="ARBA" id="ARBA00022741"/>
    </source>
</evidence>
<evidence type="ECO:0000313" key="6">
    <source>
        <dbReference type="WBParaSite" id="PTRK_0000395200.1"/>
    </source>
</evidence>
<dbReference type="HAMAP" id="MF_00235">
    <property type="entry name" value="Adenylate_kinase_Adk"/>
    <property type="match status" value="1"/>
</dbReference>
<evidence type="ECO:0000256" key="4">
    <source>
        <dbReference type="RuleBase" id="RU003330"/>
    </source>
</evidence>
<proteinExistence type="inferred from homology"/>
<dbReference type="InterPro" id="IPR000850">
    <property type="entry name" value="Adenylat/UMP-CMP_kin"/>
</dbReference>
<accession>A0A0N4Z9G3</accession>
<dbReference type="GO" id="GO:0005524">
    <property type="term" value="F:ATP binding"/>
    <property type="evidence" value="ECO:0007669"/>
    <property type="project" value="InterPro"/>
</dbReference>
<sequence length="200" mass="22387">MSLAYGLKNYNVIAVIGGPGAGKKTQCERICKKYNYTYLNTGDMLKAEVKKDTARAAEIKKLMATNQLVSRDYIENIIMTSMIDAIQNGTKGFVMDGYPRDTAQAASFEKKFKAFKVIIFLDVSTPTLTKRLLAKGTATGRSDLTDEVVQRRLRNFREISMPFVENYKKKGLCIGINGENPEDTVFNEMDAILSEKLKTV</sequence>
<dbReference type="AlphaFoldDB" id="A0A0N4Z9G3"/>
<dbReference type="GO" id="GO:0019205">
    <property type="term" value="F:nucleobase-containing compound kinase activity"/>
    <property type="evidence" value="ECO:0007669"/>
    <property type="project" value="InterPro"/>
</dbReference>
<evidence type="ECO:0000256" key="1">
    <source>
        <dbReference type="ARBA" id="ARBA00022679"/>
    </source>
</evidence>
<name>A0A0N4Z9G3_PARTI</name>
<dbReference type="STRING" id="131310.A0A0N4Z9G3"/>
<protein>
    <submittedName>
        <fullName evidence="6">Adenylate kinase isoenzyme 1</fullName>
    </submittedName>
</protein>
<dbReference type="CDD" id="cd01428">
    <property type="entry name" value="ADK"/>
    <property type="match status" value="1"/>
</dbReference>
<dbReference type="PRINTS" id="PR00094">
    <property type="entry name" value="ADENYLTKNASE"/>
</dbReference>
<dbReference type="InterPro" id="IPR027417">
    <property type="entry name" value="P-loop_NTPase"/>
</dbReference>
<organism evidence="5 6">
    <name type="scientific">Parastrongyloides trichosuri</name>
    <name type="common">Possum-specific nematode worm</name>
    <dbReference type="NCBI Taxonomy" id="131310"/>
    <lineage>
        <taxon>Eukaryota</taxon>
        <taxon>Metazoa</taxon>
        <taxon>Ecdysozoa</taxon>
        <taxon>Nematoda</taxon>
        <taxon>Chromadorea</taxon>
        <taxon>Rhabditida</taxon>
        <taxon>Tylenchina</taxon>
        <taxon>Panagrolaimomorpha</taxon>
        <taxon>Strongyloidoidea</taxon>
        <taxon>Strongyloididae</taxon>
        <taxon>Parastrongyloides</taxon>
    </lineage>
</organism>
<keyword evidence="3 4" id="KW-0418">Kinase</keyword>
<dbReference type="InterPro" id="IPR033690">
    <property type="entry name" value="Adenylat_kinase_CS"/>
</dbReference>
<dbReference type="Proteomes" id="UP000038045">
    <property type="component" value="Unplaced"/>
</dbReference>
<dbReference type="SUPFAM" id="SSF52540">
    <property type="entry name" value="P-loop containing nucleoside triphosphate hydrolases"/>
    <property type="match status" value="1"/>
</dbReference>
<comment type="similarity">
    <text evidence="4">Belongs to the adenylate kinase family.</text>
</comment>
<evidence type="ECO:0000256" key="3">
    <source>
        <dbReference type="ARBA" id="ARBA00022777"/>
    </source>
</evidence>
<dbReference type="GO" id="GO:0006139">
    <property type="term" value="P:nucleobase-containing compound metabolic process"/>
    <property type="evidence" value="ECO:0007669"/>
    <property type="project" value="InterPro"/>
</dbReference>
<evidence type="ECO:0000313" key="5">
    <source>
        <dbReference type="Proteomes" id="UP000038045"/>
    </source>
</evidence>
<dbReference type="PANTHER" id="PTHR23359">
    <property type="entry name" value="NUCLEOTIDE KINASE"/>
    <property type="match status" value="1"/>
</dbReference>
<dbReference type="WBParaSite" id="PTRK_0000395200.1">
    <property type="protein sequence ID" value="PTRK_0000395200.1"/>
    <property type="gene ID" value="PTRK_0000395200"/>
</dbReference>
<keyword evidence="1 4" id="KW-0808">Transferase</keyword>
<keyword evidence="5" id="KW-1185">Reference proteome</keyword>
<dbReference type="PROSITE" id="PS00113">
    <property type="entry name" value="ADENYLATE_KINASE"/>
    <property type="match status" value="1"/>
</dbReference>
<reference evidence="6" key="1">
    <citation type="submission" date="2017-02" db="UniProtKB">
        <authorList>
            <consortium name="WormBaseParasite"/>
        </authorList>
    </citation>
    <scope>IDENTIFICATION</scope>
</reference>
<dbReference type="Pfam" id="PF00406">
    <property type="entry name" value="ADK"/>
    <property type="match status" value="1"/>
</dbReference>
<dbReference type="Gene3D" id="3.40.50.300">
    <property type="entry name" value="P-loop containing nucleotide triphosphate hydrolases"/>
    <property type="match status" value="1"/>
</dbReference>